<dbReference type="Gene3D" id="3.90.550.10">
    <property type="entry name" value="Spore Coat Polysaccharide Biosynthesis Protein SpsA, Chain A"/>
    <property type="match status" value="1"/>
</dbReference>
<keyword evidence="10" id="KW-1185">Reference proteome</keyword>
<evidence type="ECO:0000256" key="2">
    <source>
        <dbReference type="ARBA" id="ARBA00006782"/>
    </source>
</evidence>
<reference evidence="10" key="1">
    <citation type="submission" date="2018-08" db="EMBL/GenBank/DDBJ databases">
        <authorList>
            <person name="Mousa M."/>
            <person name="Kelsky B.L."/>
            <person name="Goh L.M."/>
            <person name="Shaffer C.D."/>
            <person name="Weston-Hafer K.A."/>
            <person name="Russell D.A."/>
            <person name="Pope W.H."/>
            <person name="Jacobs-Sera D."/>
            <person name="Hendrix R.W."/>
            <person name="Hatfull G.F."/>
        </authorList>
    </citation>
    <scope>NUCLEOTIDE SEQUENCE [LARGE SCALE GENOMIC DNA]</scope>
</reference>
<dbReference type="Pfam" id="PF00535">
    <property type="entry name" value="Glycos_transf_2"/>
    <property type="match status" value="1"/>
</dbReference>
<dbReference type="EMBL" id="MH744420">
    <property type="protein sequence ID" value="AYD81680.1"/>
    <property type="molecule type" value="Genomic_DNA"/>
</dbReference>
<gene>
    <name evidence="9" type="primary">79</name>
    <name evidence="9" type="ORF">SEA_KROMP_79</name>
</gene>
<feature type="transmembrane region" description="Helical" evidence="7">
    <location>
        <begin position="410"/>
        <end position="427"/>
    </location>
</feature>
<dbReference type="PANTHER" id="PTHR22913:SF12">
    <property type="entry name" value="MANNURONAN SYNTHASE"/>
    <property type="match status" value="1"/>
</dbReference>
<evidence type="ECO:0000259" key="8">
    <source>
        <dbReference type="Pfam" id="PF00535"/>
    </source>
</evidence>
<keyword evidence="7" id="KW-1133">Transmembrane helix</keyword>
<feature type="domain" description="Glycosyltransferase 2-like" evidence="8">
    <location>
        <begin position="93"/>
        <end position="263"/>
    </location>
</feature>
<dbReference type="GO" id="GO:0085029">
    <property type="term" value="P:extracellular matrix assembly"/>
    <property type="evidence" value="ECO:0007669"/>
    <property type="project" value="TreeGrafter"/>
</dbReference>
<keyword evidence="4" id="KW-0328">Glycosyltransferase</keyword>
<dbReference type="PANTHER" id="PTHR22913">
    <property type="entry name" value="HYALURONAN SYNTHASE"/>
    <property type="match status" value="1"/>
</dbReference>
<keyword evidence="7" id="KW-0812">Transmembrane</keyword>
<feature type="transmembrane region" description="Helical" evidence="7">
    <location>
        <begin position="343"/>
        <end position="367"/>
    </location>
</feature>
<evidence type="ECO:0000256" key="3">
    <source>
        <dbReference type="ARBA" id="ARBA00022475"/>
    </source>
</evidence>
<feature type="transmembrane region" description="Helical" evidence="7">
    <location>
        <begin position="20"/>
        <end position="39"/>
    </location>
</feature>
<keyword evidence="5 9" id="KW-0808">Transferase</keyword>
<evidence type="ECO:0000256" key="5">
    <source>
        <dbReference type="ARBA" id="ARBA00022679"/>
    </source>
</evidence>
<dbReference type="InterPro" id="IPR029044">
    <property type="entry name" value="Nucleotide-diphossugar_trans"/>
</dbReference>
<sequence>MTTTDTGRPLAARVHRSGTVLAAAVTLVAAGLWAAHHGVTAATYGDDTGSRLAAVWAITFLLLLSQTLMYHFERPRRVSPRAHRQLEALHVAVLLPVYNEDPGYLRLGLQSFLAQTRLPDSVHVVDDGSTSSNYAAVRAWWTAAAAEAGITTTWHRTPNQGKRHAQATGVAASPHADIYITVDSDSCLAPNAIDEILVPFARARVQSVAGIVLATNHRANLLTRITDLWFTTGQLTDRSALSAMGAVLVNSGPLAAYRAPVVRDNLDSYLGETFLGRPVRFSDDSLLTLYALLRGRTVQQPSAVVFTALPEKASHFTRMYMRWMRGSTIRSVWRMRYLPVTGYAYWAHLLRWFQVALSTVVLAWLLIVEPLRYGNTPPASFLVVPFLIGWAQALRYLGVIRSDERMRQRAVTWLLMPLAVVGSWTVLRVMRWWGVATCARTGWGTRQNGAEVSLTAATPALEAAAVPLALPAPRPGSDTVEIPLVKLLDPDTENTLELAWPAR</sequence>
<organism evidence="9 10">
    <name type="scientific">Streptomyces phage Kromp</name>
    <dbReference type="NCBI Taxonomy" id="2315619"/>
    <lineage>
        <taxon>Viruses</taxon>
        <taxon>Duplodnaviria</taxon>
        <taxon>Heunggongvirae</taxon>
        <taxon>Uroviricota</taxon>
        <taxon>Caudoviricetes</taxon>
        <taxon>Krompvirus</taxon>
        <taxon>Krompvirus kromp</taxon>
    </lineage>
</organism>
<keyword evidence="3" id="KW-1003">Cell membrane</keyword>
<feature type="transmembrane region" description="Helical" evidence="7">
    <location>
        <begin position="51"/>
        <end position="72"/>
    </location>
</feature>
<comment type="subcellular location">
    <subcellularLocation>
        <location evidence="1">Cell membrane</location>
    </subcellularLocation>
</comment>
<evidence type="ECO:0000256" key="6">
    <source>
        <dbReference type="ARBA" id="ARBA00023136"/>
    </source>
</evidence>
<name>A0A386KBT0_9CAUD</name>
<proteinExistence type="inferred from homology"/>
<evidence type="ECO:0000256" key="7">
    <source>
        <dbReference type="SAM" id="Phobius"/>
    </source>
</evidence>
<evidence type="ECO:0000256" key="4">
    <source>
        <dbReference type="ARBA" id="ARBA00022676"/>
    </source>
</evidence>
<evidence type="ECO:0000256" key="1">
    <source>
        <dbReference type="ARBA" id="ARBA00004236"/>
    </source>
</evidence>
<dbReference type="Proteomes" id="UP000274637">
    <property type="component" value="Segment"/>
</dbReference>
<dbReference type="GO" id="GO:0005886">
    <property type="term" value="C:plasma membrane"/>
    <property type="evidence" value="ECO:0007669"/>
    <property type="project" value="UniProtKB-SubCell"/>
</dbReference>
<dbReference type="InterPro" id="IPR001173">
    <property type="entry name" value="Glyco_trans_2-like"/>
</dbReference>
<accession>A0A386KBT0</accession>
<dbReference type="CDD" id="cd06423">
    <property type="entry name" value="CESA_like"/>
    <property type="match status" value="1"/>
</dbReference>
<protein>
    <submittedName>
        <fullName evidence="9">Glycosyltransferase</fullName>
    </submittedName>
</protein>
<feature type="transmembrane region" description="Helical" evidence="7">
    <location>
        <begin position="379"/>
        <end position="398"/>
    </location>
</feature>
<evidence type="ECO:0000313" key="9">
    <source>
        <dbReference type="EMBL" id="AYD81680.1"/>
    </source>
</evidence>
<dbReference type="GO" id="GO:0050501">
    <property type="term" value="F:hyaluronan synthase activity"/>
    <property type="evidence" value="ECO:0007669"/>
    <property type="project" value="TreeGrafter"/>
</dbReference>
<evidence type="ECO:0000313" key="10">
    <source>
        <dbReference type="Proteomes" id="UP000274637"/>
    </source>
</evidence>
<dbReference type="SUPFAM" id="SSF53448">
    <property type="entry name" value="Nucleotide-diphospho-sugar transferases"/>
    <property type="match status" value="1"/>
</dbReference>
<comment type="similarity">
    <text evidence="2">Belongs to the NodC/HAS family.</text>
</comment>
<keyword evidence="6 7" id="KW-0472">Membrane</keyword>
<dbReference type="GO" id="GO:0030213">
    <property type="term" value="P:hyaluronan biosynthetic process"/>
    <property type="evidence" value="ECO:0007669"/>
    <property type="project" value="TreeGrafter"/>
</dbReference>